<organism evidence="2">
    <name type="scientific">marine metagenome</name>
    <dbReference type="NCBI Taxonomy" id="408172"/>
    <lineage>
        <taxon>unclassified sequences</taxon>
        <taxon>metagenomes</taxon>
        <taxon>ecological metagenomes</taxon>
    </lineage>
</organism>
<accession>A0A381YR66</accession>
<reference evidence="2" key="1">
    <citation type="submission" date="2018-05" db="EMBL/GenBank/DDBJ databases">
        <authorList>
            <person name="Lanie J.A."/>
            <person name="Ng W.-L."/>
            <person name="Kazmierczak K.M."/>
            <person name="Andrzejewski T.M."/>
            <person name="Davidsen T.M."/>
            <person name="Wayne K.J."/>
            <person name="Tettelin H."/>
            <person name="Glass J.I."/>
            <person name="Rusch D."/>
            <person name="Podicherti R."/>
            <person name="Tsui H.-C.T."/>
            <person name="Winkler M.E."/>
        </authorList>
    </citation>
    <scope>NUCLEOTIDE SEQUENCE</scope>
</reference>
<dbReference type="NCBIfam" id="TIGR04183">
    <property type="entry name" value="Por_Secre_tail"/>
    <property type="match status" value="1"/>
</dbReference>
<dbReference type="InterPro" id="IPR026444">
    <property type="entry name" value="Secre_tail"/>
</dbReference>
<feature type="domain" description="FlgD/Vpr Ig-like" evidence="1">
    <location>
        <begin position="739"/>
        <end position="801"/>
    </location>
</feature>
<protein>
    <recommendedName>
        <fullName evidence="1">FlgD/Vpr Ig-like domain-containing protein</fullName>
    </recommendedName>
</protein>
<dbReference type="EMBL" id="UINC01018745">
    <property type="protein sequence ID" value="SVA78997.1"/>
    <property type="molecule type" value="Genomic_DNA"/>
</dbReference>
<dbReference type="Gene3D" id="2.60.40.4070">
    <property type="match status" value="1"/>
</dbReference>
<evidence type="ECO:0000259" key="1">
    <source>
        <dbReference type="Pfam" id="PF13860"/>
    </source>
</evidence>
<sequence length="811" mass="86079">MTRKLIVFCLALSFIVSLPAKDVKESSPSVRSSGKDLHELSLDGNISPVAMSQDGEVIPLANPVIRRAFNNNARGLVDTLDWGVGGTVNFGFFPGDIMVEWYKAPTDLTLYGVGVDVYVWNADGTTPALKVEVYRPGSSGYPNGSDGATYSSTVVDGAGWLGYAHEAGNDSVDYPDPGWTTWTDPPGSDLVWNDFTNANGACGGTAPPVAASQPLMGEKVLPAGLIDATITGGADAATGLHWIDFTDDDGAEFASGEWFGVAVTYLTAGAADPSNPDARIGLLSGDFTSYVPRPGTKYYDIKCDGTSGNHGWHVRHYSWRMAYAVELTGDMPPTFTSVSALPTTLSTADRSLIAQITDTNPSGGDAGVSSATFNYQLDSLTAEVMQISLTETDTGWVCTVPGQAVGTGVYWNLTAFDGGGLNNSTMVAFYTIFEPTAGLSLVFNNQTDNPYSPGTYYLDGLAGGQYDVWQSEYGAMSDELLVNYTTVIELAGIGPDYINDDEVKAWWDGGDKTYIVSSDEWLGVRNGWANSTYAAGDFVYDVLGVAADYNDVNYGTSGDQSKASRLTAVSGDAVGGALATFLSDSSLVLNYDPKSETSGSNWLDLVDPAPGYTVAMNGYVGVIDSATQVVDDTTESGAVAIYGQAGNGGKSAFMAFDVVALNTAPLYYWVGAPHVNDYYATVYPQYGYQFLPTVDCGPLSAILTWAGGVASNDNEISLPNRFALKGNYPNPFNPSTNIAYSIDIHADVNIRVYSLLGEEIATLYNGNVIPGTHEIKWNGIDNTGAAVASGVYIYRVEANNQALTGKMMLLK</sequence>
<proteinExistence type="predicted"/>
<dbReference type="AlphaFoldDB" id="A0A381YR66"/>
<dbReference type="Pfam" id="PF13860">
    <property type="entry name" value="FlgD_ig"/>
    <property type="match status" value="1"/>
</dbReference>
<name>A0A381YR66_9ZZZZ</name>
<dbReference type="InterPro" id="IPR025965">
    <property type="entry name" value="FlgD/Vpr_Ig-like"/>
</dbReference>
<evidence type="ECO:0000313" key="2">
    <source>
        <dbReference type="EMBL" id="SVA78997.1"/>
    </source>
</evidence>
<gene>
    <name evidence="2" type="ORF">METZ01_LOCUS131851</name>
</gene>